<dbReference type="InterPro" id="IPR041916">
    <property type="entry name" value="Anti_sigma_zinc_sf"/>
</dbReference>
<evidence type="ECO:0000259" key="4">
    <source>
        <dbReference type="Pfam" id="PF13490"/>
    </source>
</evidence>
<evidence type="ECO:0000313" key="7">
    <source>
        <dbReference type="Proteomes" id="UP001211731"/>
    </source>
</evidence>
<comment type="similarity">
    <text evidence="1">Belongs to the zinc-associated anti-sigma factor (ZAS) superfamily. Anti-sigma-W factor family.</text>
</comment>
<feature type="domain" description="Putative zinc-finger" evidence="4">
    <location>
        <begin position="6"/>
        <end position="40"/>
    </location>
</feature>
<keyword evidence="3" id="KW-1133">Transmembrane helix</keyword>
<keyword evidence="3" id="KW-0812">Transmembrane</keyword>
<reference evidence="5" key="3">
    <citation type="submission" date="2023-01" db="EMBL/GenBank/DDBJ databases">
        <title>Human gut microbiome strain richness.</title>
        <authorList>
            <person name="Chen-Liaw A."/>
        </authorList>
    </citation>
    <scope>NUCLEOTIDE SEQUENCE</scope>
    <source>
        <strain evidence="5">1001217st1_A9_1001217B_191108</strain>
    </source>
</reference>
<reference evidence="6" key="1">
    <citation type="journal article" date="2020" name="Cell Host Microbe">
        <title>Functional and Genomic Variation between Human-Derived Isolates of Lachnospiraceae Reveals Inter- and Intra-Species Diversity.</title>
        <authorList>
            <person name="Sorbara M.T."/>
            <person name="Littmann E.R."/>
            <person name="Fontana E."/>
            <person name="Moody T.U."/>
            <person name="Kohout C.E."/>
            <person name="Gjonbalaj M."/>
            <person name="Eaton V."/>
            <person name="Seok R."/>
            <person name="Leiner I.M."/>
            <person name="Pamer E.G."/>
        </authorList>
    </citation>
    <scope>NUCLEOTIDE SEQUENCE</scope>
    <source>
        <strain evidence="6">MSK.11.9</strain>
    </source>
</reference>
<comment type="caution">
    <text evidence="5">The sequence shown here is derived from an EMBL/GenBank/DDBJ whole genome shotgun (WGS) entry which is preliminary data.</text>
</comment>
<organism evidence="5 7">
    <name type="scientific">Mediterraneibacter gnavus</name>
    <name type="common">Ruminococcus gnavus</name>
    <dbReference type="NCBI Taxonomy" id="33038"/>
    <lineage>
        <taxon>Bacteria</taxon>
        <taxon>Bacillati</taxon>
        <taxon>Bacillota</taxon>
        <taxon>Clostridia</taxon>
        <taxon>Lachnospirales</taxon>
        <taxon>Lachnospiraceae</taxon>
        <taxon>Mediterraneibacter</taxon>
    </lineage>
</organism>
<name>A0A2N5NTH6_MEDGN</name>
<evidence type="ECO:0000313" key="6">
    <source>
        <dbReference type="EMBL" id="NSI64023.1"/>
    </source>
</evidence>
<evidence type="ECO:0000313" key="5">
    <source>
        <dbReference type="EMBL" id="MDB8738103.1"/>
    </source>
</evidence>
<evidence type="ECO:0000256" key="3">
    <source>
        <dbReference type="SAM" id="Phobius"/>
    </source>
</evidence>
<dbReference type="Proteomes" id="UP001296581">
    <property type="component" value="Unassembled WGS sequence"/>
</dbReference>
<dbReference type="Proteomes" id="UP001211731">
    <property type="component" value="Unassembled WGS sequence"/>
</dbReference>
<dbReference type="Gene3D" id="1.10.10.1320">
    <property type="entry name" value="Anti-sigma factor, zinc-finger domain"/>
    <property type="match status" value="1"/>
</dbReference>
<sequence>MSKISCNVIQDIMPLYVDEIVSEDTKKLVEEHLKECEDCRKEMEKMRAKIILPNKKKINQAEKELFQKLKHRLINRRIAAAILGAILVCALLAGVYTILVLPKEPIPFDPQKMEVEIVGEDAYLSYAESDSAGSVFCNPVTVGEGAEKREIAMVYLNRNLWSTYIQPHLQEQNEDEMIYLGKAADMDIIYYGKFDVENFYEKIPEILKEMTPIWKK</sequence>
<accession>A0A2N5NTH6</accession>
<keyword evidence="3" id="KW-0472">Membrane</keyword>
<dbReference type="AlphaFoldDB" id="A0A2N5NTH6"/>
<gene>
    <name evidence="6" type="ORF">G4981_01715</name>
    <name evidence="5" type="ORF">PNU63_04815</name>
</gene>
<dbReference type="RefSeq" id="WP_101872000.1">
    <property type="nucleotide sequence ID" value="NZ_JAAIRY010000001.1"/>
</dbReference>
<proteinExistence type="inferred from homology"/>
<dbReference type="EMBL" id="JAQMLR010000003">
    <property type="protein sequence ID" value="MDB8738103.1"/>
    <property type="molecule type" value="Genomic_DNA"/>
</dbReference>
<protein>
    <recommendedName>
        <fullName evidence="2">Anti-sigma-W factor RsiW</fullName>
    </recommendedName>
</protein>
<evidence type="ECO:0000256" key="1">
    <source>
        <dbReference type="ARBA" id="ARBA00024353"/>
    </source>
</evidence>
<evidence type="ECO:0000256" key="2">
    <source>
        <dbReference type="ARBA" id="ARBA00024438"/>
    </source>
</evidence>
<dbReference type="Pfam" id="PF13490">
    <property type="entry name" value="zf-HC2"/>
    <property type="match status" value="1"/>
</dbReference>
<dbReference type="InterPro" id="IPR027383">
    <property type="entry name" value="Znf_put"/>
</dbReference>
<feature type="transmembrane region" description="Helical" evidence="3">
    <location>
        <begin position="78"/>
        <end position="101"/>
    </location>
</feature>
<reference evidence="6" key="2">
    <citation type="submission" date="2020-02" db="EMBL/GenBank/DDBJ databases">
        <authorList>
            <person name="Littmann E."/>
            <person name="Sorbara M."/>
        </authorList>
    </citation>
    <scope>NUCLEOTIDE SEQUENCE</scope>
    <source>
        <strain evidence="6">MSK.11.9</strain>
    </source>
</reference>
<dbReference type="EMBL" id="JAAIRY010000001">
    <property type="protein sequence ID" value="NSI64023.1"/>
    <property type="molecule type" value="Genomic_DNA"/>
</dbReference>